<name>A0A5B0R8Y6_PUCGR</name>
<reference evidence="2 3" key="1">
    <citation type="submission" date="2019-05" db="EMBL/GenBank/DDBJ databases">
        <title>Emergence of the Ug99 lineage of the wheat stem rust pathogen through somatic hybridization.</title>
        <authorList>
            <person name="Li F."/>
            <person name="Upadhyaya N.M."/>
            <person name="Sperschneider J."/>
            <person name="Matny O."/>
            <person name="Nguyen-Phuc H."/>
            <person name="Mago R."/>
            <person name="Raley C."/>
            <person name="Miller M.E."/>
            <person name="Silverstein K.A.T."/>
            <person name="Henningsen E."/>
            <person name="Hirsch C.D."/>
            <person name="Visser B."/>
            <person name="Pretorius Z.A."/>
            <person name="Steffenson B.J."/>
            <person name="Schwessinger B."/>
            <person name="Dodds P.N."/>
            <person name="Figueroa M."/>
        </authorList>
    </citation>
    <scope>NUCLEOTIDE SEQUENCE [LARGE SCALE GENOMIC DNA]</scope>
    <source>
        <strain evidence="2 3">Ug99</strain>
    </source>
</reference>
<dbReference type="EMBL" id="VDEP01000236">
    <property type="protein sequence ID" value="KAA1122090.1"/>
    <property type="molecule type" value="Genomic_DNA"/>
</dbReference>
<gene>
    <name evidence="2" type="ORF">PGTUg99_026660</name>
</gene>
<sequence>MTADGIGVPIGDKSPLRRSSLVVLSRRFWNSLSSLRSAVPEALSSSLTRPPRRERERAAELSTPVEA</sequence>
<proteinExistence type="predicted"/>
<organism evidence="2 3">
    <name type="scientific">Puccinia graminis f. sp. tritici</name>
    <dbReference type="NCBI Taxonomy" id="56615"/>
    <lineage>
        <taxon>Eukaryota</taxon>
        <taxon>Fungi</taxon>
        <taxon>Dikarya</taxon>
        <taxon>Basidiomycota</taxon>
        <taxon>Pucciniomycotina</taxon>
        <taxon>Pucciniomycetes</taxon>
        <taxon>Pucciniales</taxon>
        <taxon>Pucciniaceae</taxon>
        <taxon>Puccinia</taxon>
    </lineage>
</organism>
<comment type="caution">
    <text evidence="2">The sequence shown here is derived from an EMBL/GenBank/DDBJ whole genome shotgun (WGS) entry which is preliminary data.</text>
</comment>
<accession>A0A5B0R8Y6</accession>
<evidence type="ECO:0000313" key="2">
    <source>
        <dbReference type="EMBL" id="KAA1122090.1"/>
    </source>
</evidence>
<feature type="region of interest" description="Disordered" evidence="1">
    <location>
        <begin position="40"/>
        <end position="67"/>
    </location>
</feature>
<dbReference type="Proteomes" id="UP000325313">
    <property type="component" value="Unassembled WGS sequence"/>
</dbReference>
<protein>
    <submittedName>
        <fullName evidence="2">Uncharacterized protein</fullName>
    </submittedName>
</protein>
<dbReference type="AlphaFoldDB" id="A0A5B0R8Y6"/>
<evidence type="ECO:0000313" key="3">
    <source>
        <dbReference type="Proteomes" id="UP000325313"/>
    </source>
</evidence>
<evidence type="ECO:0000256" key="1">
    <source>
        <dbReference type="SAM" id="MobiDB-lite"/>
    </source>
</evidence>